<dbReference type="InterPro" id="IPR011032">
    <property type="entry name" value="GroES-like_sf"/>
</dbReference>
<dbReference type="Gene3D" id="3.40.50.720">
    <property type="entry name" value="NAD(P)-binding Rossmann-like Domain"/>
    <property type="match status" value="1"/>
</dbReference>
<dbReference type="SUPFAM" id="SSF51735">
    <property type="entry name" value="NAD(P)-binding Rossmann-fold domains"/>
    <property type="match status" value="1"/>
</dbReference>
<organism evidence="2 3">
    <name type="scientific">Limnovirga soli</name>
    <dbReference type="NCBI Taxonomy" id="2656915"/>
    <lineage>
        <taxon>Bacteria</taxon>
        <taxon>Pseudomonadati</taxon>
        <taxon>Bacteroidota</taxon>
        <taxon>Chitinophagia</taxon>
        <taxon>Chitinophagales</taxon>
        <taxon>Chitinophagaceae</taxon>
        <taxon>Limnovirga</taxon>
    </lineage>
</organism>
<dbReference type="InterPro" id="IPR020843">
    <property type="entry name" value="ER"/>
</dbReference>
<dbReference type="InterPro" id="IPR052585">
    <property type="entry name" value="Lipid_raft_assoc_Zn_ADH"/>
</dbReference>
<accession>A0A8J8JSC0</accession>
<dbReference type="InterPro" id="IPR013154">
    <property type="entry name" value="ADH-like_N"/>
</dbReference>
<dbReference type="CDD" id="cd05289">
    <property type="entry name" value="MDR_like_2"/>
    <property type="match status" value="1"/>
</dbReference>
<keyword evidence="3" id="KW-1185">Reference proteome</keyword>
<evidence type="ECO:0000313" key="2">
    <source>
        <dbReference type="EMBL" id="NNV56792.1"/>
    </source>
</evidence>
<name>A0A8J8JSC0_9BACT</name>
<dbReference type="EMBL" id="WHPF01000010">
    <property type="protein sequence ID" value="NNV56792.1"/>
    <property type="molecule type" value="Genomic_DNA"/>
</dbReference>
<gene>
    <name evidence="2" type="ORF">GD597_15070</name>
</gene>
<feature type="domain" description="Enoyl reductase (ER)" evidence="1">
    <location>
        <begin position="10"/>
        <end position="302"/>
    </location>
</feature>
<dbReference type="AlphaFoldDB" id="A0A8J8JSC0"/>
<dbReference type="RefSeq" id="WP_171608730.1">
    <property type="nucleotide sequence ID" value="NZ_WHPF01000010.1"/>
</dbReference>
<comment type="caution">
    <text evidence="2">The sequence shown here is derived from an EMBL/GenBank/DDBJ whole genome shotgun (WGS) entry which is preliminary data.</text>
</comment>
<reference evidence="2" key="1">
    <citation type="submission" date="2019-10" db="EMBL/GenBank/DDBJ databases">
        <title>Draft genome sequence of Panacibacter sp. KCS-6.</title>
        <authorList>
            <person name="Yim K.J."/>
        </authorList>
    </citation>
    <scope>NUCLEOTIDE SEQUENCE</scope>
    <source>
        <strain evidence="2">KCS-6</strain>
    </source>
</reference>
<dbReference type="SMART" id="SM00829">
    <property type="entry name" value="PKS_ER"/>
    <property type="match status" value="1"/>
</dbReference>
<evidence type="ECO:0000259" key="1">
    <source>
        <dbReference type="SMART" id="SM00829"/>
    </source>
</evidence>
<sequence length="306" mass="33118">MKAIVLTEKGSFDNVVVSEIEKPIIGDHEILVKIQSAGVNPVDWKAALNGYFPTPLILGSDIAGTIEAVGKAVATYTVGDEIIGSLDWSKQSAFAEYVATREKYITRKPNNISLTDAAAIPLAALTAWQALFDHADIQPGQRIVIHAAAGGVGLFALQFAKWKGAHVIATASSRNSAFLLALGADEVIDYTLYPLSQKVKNVDAVLDSIATPEVQLESFKALKQGGKYVSITAPPREELLKDFNISAVRFLFHSNPVQLSQIVALLEQGIVQLFIEKRFPLKEAKEALAYVHKGRTRGKVVLVNEG</sequence>
<dbReference type="Proteomes" id="UP000598971">
    <property type="component" value="Unassembled WGS sequence"/>
</dbReference>
<dbReference type="SUPFAM" id="SSF50129">
    <property type="entry name" value="GroES-like"/>
    <property type="match status" value="1"/>
</dbReference>
<dbReference type="Pfam" id="PF13602">
    <property type="entry name" value="ADH_zinc_N_2"/>
    <property type="match status" value="1"/>
</dbReference>
<dbReference type="PANTHER" id="PTHR43482">
    <property type="entry name" value="PROTEIN AST1-RELATED"/>
    <property type="match status" value="1"/>
</dbReference>
<dbReference type="GO" id="GO:0016491">
    <property type="term" value="F:oxidoreductase activity"/>
    <property type="evidence" value="ECO:0007669"/>
    <property type="project" value="InterPro"/>
</dbReference>
<dbReference type="Gene3D" id="3.90.180.10">
    <property type="entry name" value="Medium-chain alcohol dehydrogenases, catalytic domain"/>
    <property type="match status" value="1"/>
</dbReference>
<protein>
    <submittedName>
        <fullName evidence="2">Zinc-binding dehydrogenase</fullName>
    </submittedName>
</protein>
<evidence type="ECO:0000313" key="3">
    <source>
        <dbReference type="Proteomes" id="UP000598971"/>
    </source>
</evidence>
<dbReference type="Pfam" id="PF08240">
    <property type="entry name" value="ADH_N"/>
    <property type="match status" value="1"/>
</dbReference>
<proteinExistence type="predicted"/>
<dbReference type="InterPro" id="IPR036291">
    <property type="entry name" value="NAD(P)-bd_dom_sf"/>
</dbReference>
<dbReference type="PANTHER" id="PTHR43482:SF1">
    <property type="entry name" value="PROTEIN AST1-RELATED"/>
    <property type="match status" value="1"/>
</dbReference>